<feature type="DNA-binding region" description="H-T-H motif" evidence="4">
    <location>
        <begin position="29"/>
        <end position="48"/>
    </location>
</feature>
<sequence length="206" mass="22398">MRARTESRRNAIIDAAASVFLEMGYEGAAMNEVARRAGGSKTTLYSYFTSKDELFAAVVECYAMSHLSSAVSMLNADSQDVQSLRCLLLRFAEGVLTVVTNDTTALAVYRMVVGESGRSKVGQIFHESGPQQCVDALSEVLSTAMRRGILLEENASLRASQLLSLITVECEQRVYQIAPEPVTLARIKLMAASAIEMFMGGAVKRL</sequence>
<dbReference type="PANTHER" id="PTHR30055">
    <property type="entry name" value="HTH-TYPE TRANSCRIPTIONAL REGULATOR RUTR"/>
    <property type="match status" value="1"/>
</dbReference>
<dbReference type="InterPro" id="IPR039536">
    <property type="entry name" value="TetR_C_Proteobacteria"/>
</dbReference>
<reference evidence="6 7" key="1">
    <citation type="submission" date="2016-08" db="EMBL/GenBank/DDBJ databases">
        <title>Whole genome sequence of Pseudomonas graminis strain UASWS1507, a potential biological control agent for agriculture.</title>
        <authorList>
            <person name="Crovadore J."/>
            <person name="Calmin G."/>
            <person name="Chablais R."/>
            <person name="Cochard B."/>
            <person name="Lefort F."/>
        </authorList>
    </citation>
    <scope>NUCLEOTIDE SEQUENCE [LARGE SCALE GENOMIC DNA]</scope>
    <source>
        <strain evidence="6 7">UASWS1507</strain>
    </source>
</reference>
<dbReference type="FunFam" id="1.10.10.60:FF:000141">
    <property type="entry name" value="TetR family transcriptional regulator"/>
    <property type="match status" value="1"/>
</dbReference>
<dbReference type="InterPro" id="IPR001647">
    <property type="entry name" value="HTH_TetR"/>
</dbReference>
<protein>
    <submittedName>
        <fullName evidence="6">TetR family transcriptional regulator</fullName>
    </submittedName>
</protein>
<dbReference type="GO" id="GO:0000976">
    <property type="term" value="F:transcription cis-regulatory region binding"/>
    <property type="evidence" value="ECO:0007669"/>
    <property type="project" value="TreeGrafter"/>
</dbReference>
<dbReference type="Pfam" id="PF14246">
    <property type="entry name" value="TetR_C_7"/>
    <property type="match status" value="1"/>
</dbReference>
<keyword evidence="1" id="KW-0805">Transcription regulation</keyword>
<accession>A0A1C2EBQ3</accession>
<dbReference type="InterPro" id="IPR009057">
    <property type="entry name" value="Homeodomain-like_sf"/>
</dbReference>
<dbReference type="PANTHER" id="PTHR30055:SF119">
    <property type="entry name" value="NALC"/>
    <property type="match status" value="1"/>
</dbReference>
<dbReference type="Proteomes" id="UP000095143">
    <property type="component" value="Unassembled WGS sequence"/>
</dbReference>
<dbReference type="Gene3D" id="1.10.357.10">
    <property type="entry name" value="Tetracycline Repressor, domain 2"/>
    <property type="match status" value="1"/>
</dbReference>
<dbReference type="Pfam" id="PF00440">
    <property type="entry name" value="TetR_N"/>
    <property type="match status" value="1"/>
</dbReference>
<dbReference type="RefSeq" id="WP_065987510.1">
    <property type="nucleotide sequence ID" value="NZ_MDEN01000055.1"/>
</dbReference>
<dbReference type="SUPFAM" id="SSF46689">
    <property type="entry name" value="Homeodomain-like"/>
    <property type="match status" value="1"/>
</dbReference>
<evidence type="ECO:0000313" key="6">
    <source>
        <dbReference type="EMBL" id="OCX24398.1"/>
    </source>
</evidence>
<dbReference type="EMBL" id="MDEN01000055">
    <property type="protein sequence ID" value="OCX24398.1"/>
    <property type="molecule type" value="Genomic_DNA"/>
</dbReference>
<organism evidence="6 7">
    <name type="scientific">Pseudomonas graminis</name>
    <dbReference type="NCBI Taxonomy" id="158627"/>
    <lineage>
        <taxon>Bacteria</taxon>
        <taxon>Pseudomonadati</taxon>
        <taxon>Pseudomonadota</taxon>
        <taxon>Gammaproteobacteria</taxon>
        <taxon>Pseudomonadales</taxon>
        <taxon>Pseudomonadaceae</taxon>
        <taxon>Pseudomonas</taxon>
    </lineage>
</organism>
<evidence type="ECO:0000256" key="2">
    <source>
        <dbReference type="ARBA" id="ARBA00023125"/>
    </source>
</evidence>
<evidence type="ECO:0000259" key="5">
    <source>
        <dbReference type="PROSITE" id="PS50977"/>
    </source>
</evidence>
<comment type="caution">
    <text evidence="6">The sequence shown here is derived from an EMBL/GenBank/DDBJ whole genome shotgun (WGS) entry which is preliminary data.</text>
</comment>
<keyword evidence="3" id="KW-0804">Transcription</keyword>
<evidence type="ECO:0000256" key="1">
    <source>
        <dbReference type="ARBA" id="ARBA00023015"/>
    </source>
</evidence>
<dbReference type="InterPro" id="IPR050109">
    <property type="entry name" value="HTH-type_TetR-like_transc_reg"/>
</dbReference>
<dbReference type="PROSITE" id="PS50977">
    <property type="entry name" value="HTH_TETR_2"/>
    <property type="match status" value="1"/>
</dbReference>
<dbReference type="OrthoDB" id="270177at2"/>
<dbReference type="PRINTS" id="PR00455">
    <property type="entry name" value="HTHTETR"/>
</dbReference>
<evidence type="ECO:0000256" key="3">
    <source>
        <dbReference type="ARBA" id="ARBA00023163"/>
    </source>
</evidence>
<dbReference type="GO" id="GO:0003700">
    <property type="term" value="F:DNA-binding transcription factor activity"/>
    <property type="evidence" value="ECO:0007669"/>
    <property type="project" value="TreeGrafter"/>
</dbReference>
<evidence type="ECO:0000313" key="7">
    <source>
        <dbReference type="Proteomes" id="UP000095143"/>
    </source>
</evidence>
<keyword evidence="2 4" id="KW-0238">DNA-binding</keyword>
<dbReference type="AlphaFoldDB" id="A0A1C2EBQ3"/>
<feature type="domain" description="HTH tetR-type" evidence="5">
    <location>
        <begin position="6"/>
        <end position="66"/>
    </location>
</feature>
<gene>
    <name evidence="6" type="ORF">BBI10_06260</name>
</gene>
<name>A0A1C2EBQ3_9PSED</name>
<proteinExistence type="predicted"/>
<evidence type="ECO:0000256" key="4">
    <source>
        <dbReference type="PROSITE-ProRule" id="PRU00335"/>
    </source>
</evidence>